<accession>A0A816RGC4</accession>
<protein>
    <submittedName>
        <fullName evidence="1">(rape) hypothetical protein</fullName>
    </submittedName>
</protein>
<evidence type="ECO:0000313" key="1">
    <source>
        <dbReference type="EMBL" id="CAF2072366.1"/>
    </source>
</evidence>
<reference evidence="1" key="1">
    <citation type="submission" date="2021-01" db="EMBL/GenBank/DDBJ databases">
        <authorList>
            <consortium name="Genoscope - CEA"/>
            <person name="William W."/>
        </authorList>
    </citation>
    <scope>NUCLEOTIDE SEQUENCE</scope>
</reference>
<dbReference type="AlphaFoldDB" id="A0A816RGC4"/>
<proteinExistence type="predicted"/>
<dbReference type="Proteomes" id="UP001295469">
    <property type="component" value="Chromosome C01"/>
</dbReference>
<dbReference type="EMBL" id="HG994365">
    <property type="protein sequence ID" value="CAF2072366.1"/>
    <property type="molecule type" value="Genomic_DNA"/>
</dbReference>
<sequence>MFSYVMSRSSRLPNYTAEDVGVKVDRPAVEELTEIIGG</sequence>
<name>A0A816RGC4_BRANA</name>
<gene>
    <name evidence="1" type="ORF">DARMORV10_C01P23930.1</name>
</gene>
<organism evidence="1">
    <name type="scientific">Brassica napus</name>
    <name type="common">Rape</name>
    <dbReference type="NCBI Taxonomy" id="3708"/>
    <lineage>
        <taxon>Eukaryota</taxon>
        <taxon>Viridiplantae</taxon>
        <taxon>Streptophyta</taxon>
        <taxon>Embryophyta</taxon>
        <taxon>Tracheophyta</taxon>
        <taxon>Spermatophyta</taxon>
        <taxon>Magnoliopsida</taxon>
        <taxon>eudicotyledons</taxon>
        <taxon>Gunneridae</taxon>
        <taxon>Pentapetalae</taxon>
        <taxon>rosids</taxon>
        <taxon>malvids</taxon>
        <taxon>Brassicales</taxon>
        <taxon>Brassicaceae</taxon>
        <taxon>Brassiceae</taxon>
        <taxon>Brassica</taxon>
    </lineage>
</organism>